<evidence type="ECO:0000313" key="4">
    <source>
        <dbReference type="Proteomes" id="UP000694701"/>
    </source>
</evidence>
<feature type="chain" id="PRO_5034305854" description="Immunoglobulin domain-containing protein" evidence="1">
    <location>
        <begin position="21"/>
        <end position="147"/>
    </location>
</feature>
<feature type="signal peptide" evidence="1">
    <location>
        <begin position="1"/>
        <end position="20"/>
    </location>
</feature>
<keyword evidence="1" id="KW-0732">Signal</keyword>
<dbReference type="AlphaFoldDB" id="A0A8C2FUU7"/>
<dbReference type="PANTHER" id="PTHR21063:SF4">
    <property type="entry name" value="CD48 ANTIGEN-RELATED"/>
    <property type="match status" value="1"/>
</dbReference>
<dbReference type="InterPro" id="IPR003599">
    <property type="entry name" value="Ig_sub"/>
</dbReference>
<evidence type="ECO:0000313" key="3">
    <source>
        <dbReference type="Ensembl" id="ENSCCRP00020060805.1"/>
    </source>
</evidence>
<protein>
    <recommendedName>
        <fullName evidence="2">Immunoglobulin domain-containing protein</fullName>
    </recommendedName>
</protein>
<dbReference type="SUPFAM" id="SSF48726">
    <property type="entry name" value="Immunoglobulin"/>
    <property type="match status" value="1"/>
</dbReference>
<feature type="domain" description="Immunoglobulin" evidence="2">
    <location>
        <begin position="20"/>
        <end position="119"/>
    </location>
</feature>
<organism evidence="3 4">
    <name type="scientific">Cyprinus carpio</name>
    <name type="common">Common carp</name>
    <dbReference type="NCBI Taxonomy" id="7962"/>
    <lineage>
        <taxon>Eukaryota</taxon>
        <taxon>Metazoa</taxon>
        <taxon>Chordata</taxon>
        <taxon>Craniata</taxon>
        <taxon>Vertebrata</taxon>
        <taxon>Euteleostomi</taxon>
        <taxon>Actinopterygii</taxon>
        <taxon>Neopterygii</taxon>
        <taxon>Teleostei</taxon>
        <taxon>Ostariophysi</taxon>
        <taxon>Cypriniformes</taxon>
        <taxon>Cyprinidae</taxon>
        <taxon>Cyprininae</taxon>
        <taxon>Cyprinus</taxon>
    </lineage>
</organism>
<dbReference type="InterPro" id="IPR036179">
    <property type="entry name" value="Ig-like_dom_sf"/>
</dbReference>
<evidence type="ECO:0000259" key="2">
    <source>
        <dbReference type="SMART" id="SM00409"/>
    </source>
</evidence>
<evidence type="ECO:0000256" key="1">
    <source>
        <dbReference type="SAM" id="SignalP"/>
    </source>
</evidence>
<dbReference type="Ensembl" id="ENSCCRT00020066967.1">
    <property type="protein sequence ID" value="ENSCCRP00020060805.1"/>
    <property type="gene ID" value="ENSCCRG00020028776.1"/>
</dbReference>
<proteinExistence type="predicted"/>
<dbReference type="SMART" id="SM00409">
    <property type="entry name" value="IG"/>
    <property type="match status" value="1"/>
</dbReference>
<dbReference type="InterPro" id="IPR013783">
    <property type="entry name" value="Ig-like_fold"/>
</dbReference>
<reference evidence="3" key="1">
    <citation type="submission" date="2025-08" db="UniProtKB">
        <authorList>
            <consortium name="Ensembl"/>
        </authorList>
    </citation>
    <scope>IDENTIFICATION</scope>
</reference>
<accession>A0A8C2FUU7</accession>
<dbReference type="InterPro" id="IPR013106">
    <property type="entry name" value="Ig_V-set"/>
</dbReference>
<dbReference type="PANTHER" id="PTHR21063">
    <property type="entry name" value="LFA-3"/>
    <property type="match status" value="1"/>
</dbReference>
<dbReference type="Pfam" id="PF07686">
    <property type="entry name" value="V-set"/>
    <property type="match status" value="1"/>
</dbReference>
<sequence length="147" mass="17216">MFYMFVLFCLCWWRLIGVFGESVSVMEGDSVTLSTDDTKKHEDYILWRFGAERSLIAQIRKEDGIFSTYNDVLDGRFRDRLKLYDQSGSLTITDITTEHTGVYQLQSNSVIKNFSLSVSCELNIGLLFVRALKYIYYKYLIIFFFKS</sequence>
<name>A0A8C2FUU7_CYPCA</name>
<dbReference type="Gene3D" id="2.60.40.10">
    <property type="entry name" value="Immunoglobulins"/>
    <property type="match status" value="1"/>
</dbReference>
<dbReference type="Proteomes" id="UP000694701">
    <property type="component" value="Unplaced"/>
</dbReference>